<comment type="caution">
    <text evidence="1">The sequence shown here is derived from an EMBL/GenBank/DDBJ whole genome shotgun (WGS) entry which is preliminary data.</text>
</comment>
<evidence type="ECO:0000313" key="1">
    <source>
        <dbReference type="EMBL" id="NHZ33808.1"/>
    </source>
</evidence>
<evidence type="ECO:0000313" key="2">
    <source>
        <dbReference type="Proteomes" id="UP000785613"/>
    </source>
</evidence>
<reference evidence="1 2" key="1">
    <citation type="submission" date="2019-09" db="EMBL/GenBank/DDBJ databases">
        <title>Taxonomy of Antarctic Massilia spp.: description of Massilia rubra sp. nov., Massilia aquatica sp. nov., Massilia mucilaginosa sp. nov., Massilia frigida sp. nov. isolated from streams, lakes and regoliths.</title>
        <authorList>
            <person name="Holochova P."/>
            <person name="Sedlacek I."/>
            <person name="Kralova S."/>
            <person name="Maslanova I."/>
            <person name="Busse H.-J."/>
            <person name="Stankova E."/>
            <person name="Vrbovska V."/>
            <person name="Kovarovic V."/>
            <person name="Bartak M."/>
            <person name="Svec P."/>
            <person name="Pantucek R."/>
        </authorList>
    </citation>
    <scope>NUCLEOTIDE SEQUENCE [LARGE SCALE GENOMIC DNA]</scope>
    <source>
        <strain evidence="1 2">CCM 8692</strain>
    </source>
</reference>
<proteinExistence type="predicted"/>
<dbReference type="RefSeq" id="WP_167223755.1">
    <property type="nucleotide sequence ID" value="NZ_VUYU01000005.1"/>
</dbReference>
<name>A0ABX0LG42_9BURK</name>
<dbReference type="Proteomes" id="UP000785613">
    <property type="component" value="Unassembled WGS sequence"/>
</dbReference>
<keyword evidence="2" id="KW-1185">Reference proteome</keyword>
<protein>
    <submittedName>
        <fullName evidence="1">Uncharacterized protein</fullName>
    </submittedName>
</protein>
<dbReference type="EMBL" id="VUYU01000005">
    <property type="protein sequence ID" value="NHZ33808.1"/>
    <property type="molecule type" value="Genomic_DNA"/>
</dbReference>
<sequence>MFLRLDEADVPMKLVYQLKEDLKRDPERVQQTQALTLNASRPCMGLSGRLGLYGSPEWWTNIQNGVIRQEIVSGLITRVYISGWGEDEINAFSFVTPYEEVDHEDIHVINQADANLFQVGSRVDVLYCYYELKHQPAEDGTIVYLKEVVEMAVSLEPARQRPEGAYRKRQEPGFVAPVSSLLESMPNFIDLDAEIPMKRVFRLSEHHRLHPDEIRKIQALTLDETRPTEGLSGYRGLYGSNEWWHYVQCGKIRRTFASGVISKVYVGKDNGVESPVLLIDVLSSRNALMGLPVHVNDNADIALFQVGCRVDFIHLYLEKKCPPSAEEETEWAPGMLEMAVSLEPVRQG</sequence>
<organism evidence="1 2">
    <name type="scientific">Massilia rubra</name>
    <dbReference type="NCBI Taxonomy" id="2607910"/>
    <lineage>
        <taxon>Bacteria</taxon>
        <taxon>Pseudomonadati</taxon>
        <taxon>Pseudomonadota</taxon>
        <taxon>Betaproteobacteria</taxon>
        <taxon>Burkholderiales</taxon>
        <taxon>Oxalobacteraceae</taxon>
        <taxon>Telluria group</taxon>
        <taxon>Massilia</taxon>
    </lineage>
</organism>
<gene>
    <name evidence="1" type="ORF">F0185_09425</name>
</gene>
<accession>A0ABX0LG42</accession>